<dbReference type="AlphaFoldDB" id="A0AAN9V4N8"/>
<dbReference type="InterPro" id="IPR008828">
    <property type="entry name" value="Sin1/Avo1"/>
</dbReference>
<evidence type="ECO:0000256" key="4">
    <source>
        <dbReference type="ARBA" id="ARBA00004294"/>
    </source>
</evidence>
<evidence type="ECO:0000256" key="7">
    <source>
        <dbReference type="ARBA" id="ARBA00004556"/>
    </source>
</evidence>
<dbReference type="InterPro" id="IPR011993">
    <property type="entry name" value="PH-like_dom_sf"/>
</dbReference>
<comment type="similarity">
    <text evidence="9">Belongs to the SIN1 family.</text>
</comment>
<evidence type="ECO:0000259" key="25">
    <source>
        <dbReference type="Pfam" id="PF16979"/>
    </source>
</evidence>
<keyword evidence="17" id="KW-0496">Mitochondrion</keyword>
<sequence>MALYDNKHWLLSHIKNSFISSDDTGICEMVMLGEDIPRSLSHATKVCCYPGADQSEGEDEMDVLSHSLDMLAEMDLGVRQRPTTVQRLEKNDPDHEKADRTRFVKWENVTGYDPSEFQRKDFRKKRKDEKINSERSLLVKQLENYPSVFRNPFLDYAKFDGDAQVGVPTRRYGIFMMMLPPAERNYPLNVVVIASARVQDLIGLICWKHTMEHGDHNLGDSVDQYGLYIAEDDGEVDWDFPCLDPREVISKFGFSYLALVERKEKVPSEDSATRERNERLMEAGGVSEPRRMKAVLKDEDMQRMKGHMTAMEAPLYQSYRVCTVSKVRSRTEIQLGISGEKIEIDPVVQQRVGAKFWNRQKAVSYDIDNIAACEIIDNKTNNRGTLRLTYYSPSLTNADQDSSLHNHASISHYKHYDFETDLSTAEEIVQKINNILDLTTPIKRQEYLDLRESKPHKKRMFRLGQKQ</sequence>
<evidence type="ECO:0000256" key="20">
    <source>
        <dbReference type="ARBA" id="ARBA00023242"/>
    </source>
</evidence>
<dbReference type="InterPro" id="IPR031567">
    <property type="entry name" value="CRIM_dom"/>
</dbReference>
<dbReference type="Gene3D" id="2.30.29.30">
    <property type="entry name" value="Pleckstrin-homology domain (PH domain)/Phosphotyrosine-binding domain (PTB)"/>
    <property type="match status" value="1"/>
</dbReference>
<dbReference type="Pfam" id="PF05422">
    <property type="entry name" value="SIN1"/>
    <property type="match status" value="1"/>
</dbReference>
<keyword evidence="27" id="KW-1185">Reference proteome</keyword>
<evidence type="ECO:0000256" key="16">
    <source>
        <dbReference type="ARBA" id="ARBA00023034"/>
    </source>
</evidence>
<keyword evidence="16" id="KW-0333">Golgi apparatus</keyword>
<dbReference type="GO" id="GO:0000139">
    <property type="term" value="C:Golgi membrane"/>
    <property type="evidence" value="ECO:0007669"/>
    <property type="project" value="UniProtKB-SubCell"/>
</dbReference>
<dbReference type="Pfam" id="PF16979">
    <property type="entry name" value="SIN1_PH"/>
    <property type="match status" value="1"/>
</dbReference>
<dbReference type="GO" id="GO:0031902">
    <property type="term" value="C:late endosome membrane"/>
    <property type="evidence" value="ECO:0007669"/>
    <property type="project" value="UniProtKB-SubCell"/>
</dbReference>
<feature type="domain" description="Sin1 N-terminal" evidence="23">
    <location>
        <begin position="45"/>
        <end position="120"/>
    </location>
</feature>
<keyword evidence="18" id="KW-0472">Membrane</keyword>
<evidence type="ECO:0000256" key="1">
    <source>
        <dbReference type="ARBA" id="ARBA00004123"/>
    </source>
</evidence>
<accession>A0AAN9V4N8</accession>
<dbReference type="GO" id="GO:0031901">
    <property type="term" value="C:early endosome membrane"/>
    <property type="evidence" value="ECO:0007669"/>
    <property type="project" value="UniProtKB-SubCell"/>
</dbReference>
<evidence type="ECO:0000256" key="18">
    <source>
        <dbReference type="ARBA" id="ARBA00023136"/>
    </source>
</evidence>
<evidence type="ECO:0000256" key="15">
    <source>
        <dbReference type="ARBA" id="ARBA00022824"/>
    </source>
</evidence>
<dbReference type="PANTHER" id="PTHR13335:SF1">
    <property type="entry name" value="TARGET OF RAPAMYCIN COMPLEX 2 SUBUNIT MAPKAP1"/>
    <property type="match status" value="1"/>
</dbReference>
<keyword evidence="14" id="KW-1000">Mitochondrion outer membrane</keyword>
<protein>
    <recommendedName>
        <fullName evidence="10">Target of rapamycin complex 2 subunit MAPKAP1</fullName>
    </recommendedName>
    <alternativeName>
        <fullName evidence="22">Stress-activated map kinase-interacting protein 1</fullName>
    </alternativeName>
</protein>
<organism evidence="26 27">
    <name type="scientific">Gryllus longicercus</name>
    <dbReference type="NCBI Taxonomy" id="2509291"/>
    <lineage>
        <taxon>Eukaryota</taxon>
        <taxon>Metazoa</taxon>
        <taxon>Ecdysozoa</taxon>
        <taxon>Arthropoda</taxon>
        <taxon>Hexapoda</taxon>
        <taxon>Insecta</taxon>
        <taxon>Pterygota</taxon>
        <taxon>Neoptera</taxon>
        <taxon>Polyneoptera</taxon>
        <taxon>Orthoptera</taxon>
        <taxon>Ensifera</taxon>
        <taxon>Gryllidea</taxon>
        <taxon>Grylloidea</taxon>
        <taxon>Gryllidae</taxon>
        <taxon>Gryllinae</taxon>
        <taxon>Gryllus</taxon>
    </lineage>
</organism>
<comment type="subcellular location">
    <subcellularLocation>
        <location evidence="2">Cell membrane</location>
        <topology evidence="2">Peripheral membrane protein</topology>
    </subcellularLocation>
    <subcellularLocation>
        <location evidence="7">Cytoplasm</location>
        <location evidence="7">Perinuclear region</location>
    </subcellularLocation>
    <subcellularLocation>
        <location evidence="3">Early endosome membrane</location>
        <topology evidence="3">Peripheral membrane protein</topology>
    </subcellularLocation>
    <subcellularLocation>
        <location evidence="6">Endoplasmic reticulum membrane</location>
        <topology evidence="6">Peripheral membrane protein</topology>
    </subcellularLocation>
    <subcellularLocation>
        <location evidence="5">Golgi apparatus membrane</location>
    </subcellularLocation>
    <subcellularLocation>
        <location evidence="8">Late endosome membrane</location>
        <topology evidence="8">Peripheral membrane protein</topology>
    </subcellularLocation>
    <subcellularLocation>
        <location evidence="21">Lysosome membrane</location>
        <topology evidence="21">Peripheral membrane protein</topology>
    </subcellularLocation>
    <subcellularLocation>
        <location evidence="4">Mitochondrion outer membrane</location>
    </subcellularLocation>
    <subcellularLocation>
        <location evidence="1">Nucleus</location>
    </subcellularLocation>
</comment>
<dbReference type="InterPro" id="IPR031313">
    <property type="entry name" value="Sin1_PH_dom"/>
</dbReference>
<evidence type="ECO:0000256" key="19">
    <source>
        <dbReference type="ARBA" id="ARBA00023228"/>
    </source>
</evidence>
<feature type="domain" description="CRIM" evidence="24">
    <location>
        <begin position="135"/>
        <end position="265"/>
    </location>
</feature>
<evidence type="ECO:0000259" key="23">
    <source>
        <dbReference type="Pfam" id="PF05422"/>
    </source>
</evidence>
<dbReference type="GO" id="GO:0005765">
    <property type="term" value="C:lysosomal membrane"/>
    <property type="evidence" value="ECO:0007669"/>
    <property type="project" value="UniProtKB-SubCell"/>
</dbReference>
<keyword evidence="20" id="KW-0539">Nucleus</keyword>
<proteinExistence type="inferred from homology"/>
<reference evidence="26 27" key="1">
    <citation type="submission" date="2024-03" db="EMBL/GenBank/DDBJ databases">
        <title>The genome assembly and annotation of the cricket Gryllus longicercus Weissman &amp; Gray.</title>
        <authorList>
            <person name="Szrajer S."/>
            <person name="Gray D."/>
            <person name="Ylla G."/>
        </authorList>
    </citation>
    <scope>NUCLEOTIDE SEQUENCE [LARGE SCALE GENOMIC DNA]</scope>
    <source>
        <strain evidence="26">DAG 2021-001</strain>
        <tissue evidence="26">Whole body minus gut</tissue>
    </source>
</reference>
<evidence type="ECO:0000256" key="2">
    <source>
        <dbReference type="ARBA" id="ARBA00004202"/>
    </source>
</evidence>
<keyword evidence="19" id="KW-0458">Lysosome</keyword>
<evidence type="ECO:0000259" key="24">
    <source>
        <dbReference type="Pfam" id="PF16978"/>
    </source>
</evidence>
<gene>
    <name evidence="26" type="ORF">R5R35_013054</name>
</gene>
<keyword evidence="12" id="KW-0963">Cytoplasm</keyword>
<evidence type="ECO:0000256" key="17">
    <source>
        <dbReference type="ARBA" id="ARBA00023128"/>
    </source>
</evidence>
<keyword evidence="13" id="KW-0967">Endosome</keyword>
<dbReference type="GO" id="GO:0048471">
    <property type="term" value="C:perinuclear region of cytoplasm"/>
    <property type="evidence" value="ECO:0007669"/>
    <property type="project" value="UniProtKB-SubCell"/>
</dbReference>
<dbReference type="InterPro" id="IPR032679">
    <property type="entry name" value="Sin1_N"/>
</dbReference>
<evidence type="ECO:0000256" key="10">
    <source>
        <dbReference type="ARBA" id="ARBA00014183"/>
    </source>
</evidence>
<evidence type="ECO:0000256" key="9">
    <source>
        <dbReference type="ARBA" id="ARBA00009407"/>
    </source>
</evidence>
<evidence type="ECO:0000313" key="26">
    <source>
        <dbReference type="EMBL" id="KAK7789239.1"/>
    </source>
</evidence>
<keyword evidence="15" id="KW-0256">Endoplasmic reticulum</keyword>
<dbReference type="GO" id="GO:0030674">
    <property type="term" value="F:protein-macromolecule adaptor activity"/>
    <property type="evidence" value="ECO:0007669"/>
    <property type="project" value="UniProtKB-ARBA"/>
</dbReference>
<evidence type="ECO:0000256" key="13">
    <source>
        <dbReference type="ARBA" id="ARBA00022753"/>
    </source>
</evidence>
<dbReference type="GO" id="GO:0005546">
    <property type="term" value="F:phosphatidylinositol-4,5-bisphosphate binding"/>
    <property type="evidence" value="ECO:0007669"/>
    <property type="project" value="TreeGrafter"/>
</dbReference>
<evidence type="ECO:0000256" key="5">
    <source>
        <dbReference type="ARBA" id="ARBA00004394"/>
    </source>
</evidence>
<evidence type="ECO:0000256" key="22">
    <source>
        <dbReference type="ARBA" id="ARBA00031431"/>
    </source>
</evidence>
<dbReference type="Pfam" id="PF16978">
    <property type="entry name" value="CRIM"/>
    <property type="match status" value="1"/>
</dbReference>
<dbReference type="GO" id="GO:0005789">
    <property type="term" value="C:endoplasmic reticulum membrane"/>
    <property type="evidence" value="ECO:0007669"/>
    <property type="project" value="UniProtKB-SubCell"/>
</dbReference>
<dbReference type="GO" id="GO:0038203">
    <property type="term" value="P:TORC2 signaling"/>
    <property type="evidence" value="ECO:0007669"/>
    <property type="project" value="TreeGrafter"/>
</dbReference>
<comment type="caution">
    <text evidence="26">The sequence shown here is derived from an EMBL/GenBank/DDBJ whole genome shotgun (WGS) entry which is preliminary data.</text>
</comment>
<feature type="domain" description="SIN1-type PH" evidence="25">
    <location>
        <begin position="315"/>
        <end position="437"/>
    </location>
</feature>
<keyword evidence="11" id="KW-1003">Cell membrane</keyword>
<dbReference type="EMBL" id="JAZDUA010000803">
    <property type="protein sequence ID" value="KAK7789239.1"/>
    <property type="molecule type" value="Genomic_DNA"/>
</dbReference>
<evidence type="ECO:0000256" key="3">
    <source>
        <dbReference type="ARBA" id="ARBA00004220"/>
    </source>
</evidence>
<evidence type="ECO:0000256" key="21">
    <source>
        <dbReference type="ARBA" id="ARBA00023765"/>
    </source>
</evidence>
<evidence type="ECO:0000313" key="27">
    <source>
        <dbReference type="Proteomes" id="UP001378592"/>
    </source>
</evidence>
<dbReference type="GO" id="GO:0031932">
    <property type="term" value="C:TORC2 complex"/>
    <property type="evidence" value="ECO:0007669"/>
    <property type="project" value="InterPro"/>
</dbReference>
<evidence type="ECO:0000256" key="12">
    <source>
        <dbReference type="ARBA" id="ARBA00022490"/>
    </source>
</evidence>
<dbReference type="GO" id="GO:0005886">
    <property type="term" value="C:plasma membrane"/>
    <property type="evidence" value="ECO:0007669"/>
    <property type="project" value="UniProtKB-SubCell"/>
</dbReference>
<dbReference type="FunFam" id="2.30.29.30:FF:000585">
    <property type="entry name" value="target of rapamycin complex 2 subunit MAPKAP1 isoform X3"/>
    <property type="match status" value="1"/>
</dbReference>
<name>A0AAN9V4N8_9ORTH</name>
<dbReference type="GO" id="GO:0005741">
    <property type="term" value="C:mitochondrial outer membrane"/>
    <property type="evidence" value="ECO:0007669"/>
    <property type="project" value="UniProtKB-SubCell"/>
</dbReference>
<dbReference type="GO" id="GO:0005634">
    <property type="term" value="C:nucleus"/>
    <property type="evidence" value="ECO:0007669"/>
    <property type="project" value="UniProtKB-SubCell"/>
</dbReference>
<evidence type="ECO:0000256" key="8">
    <source>
        <dbReference type="ARBA" id="ARBA00004633"/>
    </source>
</evidence>
<evidence type="ECO:0000256" key="11">
    <source>
        <dbReference type="ARBA" id="ARBA00022475"/>
    </source>
</evidence>
<dbReference type="Proteomes" id="UP001378592">
    <property type="component" value="Unassembled WGS sequence"/>
</dbReference>
<evidence type="ECO:0000256" key="6">
    <source>
        <dbReference type="ARBA" id="ARBA00004406"/>
    </source>
</evidence>
<evidence type="ECO:0000256" key="14">
    <source>
        <dbReference type="ARBA" id="ARBA00022787"/>
    </source>
</evidence>
<dbReference type="PANTHER" id="PTHR13335">
    <property type="entry name" value="TARGET OF RAPAMYCIN COMPLEX 2 SUBUNIT MAPKAP1"/>
    <property type="match status" value="1"/>
</dbReference>